<dbReference type="PANTHER" id="PTHR36064">
    <property type="entry name" value="EMBRYO DEFECTIVE 2735"/>
    <property type="match status" value="1"/>
</dbReference>
<evidence type="ECO:0000313" key="2">
    <source>
        <dbReference type="Proteomes" id="UP001358586"/>
    </source>
</evidence>
<accession>A0ABR0Q638</accession>
<gene>
    <name evidence="1" type="ORF">PVK06_010281</name>
</gene>
<dbReference type="Proteomes" id="UP001358586">
    <property type="component" value="Chromosome 4"/>
</dbReference>
<dbReference type="EMBL" id="JARKNE010000004">
    <property type="protein sequence ID" value="KAK5834605.1"/>
    <property type="molecule type" value="Genomic_DNA"/>
</dbReference>
<protein>
    <submittedName>
        <fullName evidence="1">Uncharacterized protein</fullName>
    </submittedName>
</protein>
<organism evidence="1 2">
    <name type="scientific">Gossypium arboreum</name>
    <name type="common">Tree cotton</name>
    <name type="synonym">Gossypium nanking</name>
    <dbReference type="NCBI Taxonomy" id="29729"/>
    <lineage>
        <taxon>Eukaryota</taxon>
        <taxon>Viridiplantae</taxon>
        <taxon>Streptophyta</taxon>
        <taxon>Embryophyta</taxon>
        <taxon>Tracheophyta</taxon>
        <taxon>Spermatophyta</taxon>
        <taxon>Magnoliopsida</taxon>
        <taxon>eudicotyledons</taxon>
        <taxon>Gunneridae</taxon>
        <taxon>Pentapetalae</taxon>
        <taxon>rosids</taxon>
        <taxon>malvids</taxon>
        <taxon>Malvales</taxon>
        <taxon>Malvaceae</taxon>
        <taxon>Malvoideae</taxon>
        <taxon>Gossypium</taxon>
    </lineage>
</organism>
<proteinExistence type="predicted"/>
<sequence length="59" mass="7127">MKVEVVCRKLYDHVRYDLKEIAFPSSLPDPPHIKQCRKLTWHELFLLLFFSNFSSVKLY</sequence>
<reference evidence="1 2" key="1">
    <citation type="submission" date="2023-03" db="EMBL/GenBank/DDBJ databases">
        <title>WGS of Gossypium arboreum.</title>
        <authorList>
            <person name="Yu D."/>
        </authorList>
    </citation>
    <scope>NUCLEOTIDE SEQUENCE [LARGE SCALE GENOMIC DNA]</scope>
    <source>
        <tissue evidence="1">Leaf</tissue>
    </source>
</reference>
<evidence type="ECO:0000313" key="1">
    <source>
        <dbReference type="EMBL" id="KAK5834605.1"/>
    </source>
</evidence>
<name>A0ABR0Q638_GOSAR</name>
<comment type="caution">
    <text evidence="1">The sequence shown here is derived from an EMBL/GenBank/DDBJ whole genome shotgun (WGS) entry which is preliminary data.</text>
</comment>
<keyword evidence="2" id="KW-1185">Reference proteome</keyword>